<feature type="region of interest" description="Disordered" evidence="5">
    <location>
        <begin position="720"/>
        <end position="739"/>
    </location>
</feature>
<dbReference type="InterPro" id="IPR040392">
    <property type="entry name" value="PKHA4-7_PH"/>
</dbReference>
<dbReference type="FunFam" id="2.30.29.30:FF:000103">
    <property type="entry name" value="Pleckstrin homology domain-containing family A member 4"/>
    <property type="match status" value="1"/>
</dbReference>
<feature type="compositionally biased region" description="Polar residues" evidence="5">
    <location>
        <begin position="1889"/>
        <end position="1902"/>
    </location>
</feature>
<proteinExistence type="evidence at transcript level"/>
<feature type="compositionally biased region" description="Polar residues" evidence="5">
    <location>
        <begin position="615"/>
        <end position="626"/>
    </location>
</feature>
<evidence type="ECO:0000256" key="4">
    <source>
        <dbReference type="SAM" id="Coils"/>
    </source>
</evidence>
<keyword evidence="3" id="KW-0597">Phosphoprotein</keyword>
<feature type="region of interest" description="Disordered" evidence="5">
    <location>
        <begin position="445"/>
        <end position="670"/>
    </location>
</feature>
<feature type="compositionally biased region" description="Basic residues" evidence="5">
    <location>
        <begin position="1765"/>
        <end position="1781"/>
    </location>
</feature>
<organism evidence="7">
    <name type="scientific">Corethrella appendiculata</name>
    <dbReference type="NCBI Taxonomy" id="1370023"/>
    <lineage>
        <taxon>Eukaryota</taxon>
        <taxon>Metazoa</taxon>
        <taxon>Ecdysozoa</taxon>
        <taxon>Arthropoda</taxon>
        <taxon>Hexapoda</taxon>
        <taxon>Insecta</taxon>
        <taxon>Pterygota</taxon>
        <taxon>Neoptera</taxon>
        <taxon>Endopterygota</taxon>
        <taxon>Diptera</taxon>
        <taxon>Nematocera</taxon>
        <taxon>Culicoidea</taxon>
        <taxon>Chaoboridae</taxon>
        <taxon>Corethrella</taxon>
    </lineage>
</organism>
<feature type="compositionally biased region" description="Low complexity" evidence="5">
    <location>
        <begin position="906"/>
        <end position="925"/>
    </location>
</feature>
<evidence type="ECO:0000256" key="2">
    <source>
        <dbReference type="ARBA" id="ARBA00022490"/>
    </source>
</evidence>
<evidence type="ECO:0000259" key="6">
    <source>
        <dbReference type="PROSITE" id="PS50003"/>
    </source>
</evidence>
<dbReference type="InterPro" id="IPR011993">
    <property type="entry name" value="PH-like_dom_sf"/>
</dbReference>
<dbReference type="Gene3D" id="2.30.29.30">
    <property type="entry name" value="Pleckstrin-homology domain (PH domain)/Phosphotyrosine-binding domain (PTB)"/>
    <property type="match status" value="1"/>
</dbReference>
<feature type="domain" description="PH" evidence="6">
    <location>
        <begin position="343"/>
        <end position="442"/>
    </location>
</feature>
<feature type="compositionally biased region" description="Basic and acidic residues" evidence="5">
    <location>
        <begin position="935"/>
        <end position="950"/>
    </location>
</feature>
<feature type="coiled-coil region" evidence="4">
    <location>
        <begin position="1310"/>
        <end position="1337"/>
    </location>
</feature>
<feature type="compositionally biased region" description="Low complexity" evidence="5">
    <location>
        <begin position="445"/>
        <end position="459"/>
    </location>
</feature>
<evidence type="ECO:0000256" key="3">
    <source>
        <dbReference type="ARBA" id="ARBA00022553"/>
    </source>
</evidence>
<dbReference type="SUPFAM" id="SSF50729">
    <property type="entry name" value="PH domain-like"/>
    <property type="match status" value="1"/>
</dbReference>
<comment type="subcellular location">
    <subcellularLocation>
        <location evidence="1">Cytoplasm</location>
    </subcellularLocation>
</comment>
<evidence type="ECO:0000256" key="1">
    <source>
        <dbReference type="ARBA" id="ARBA00004496"/>
    </source>
</evidence>
<feature type="compositionally biased region" description="Polar residues" evidence="5">
    <location>
        <begin position="464"/>
        <end position="488"/>
    </location>
</feature>
<accession>W4VR39</accession>
<keyword evidence="2" id="KW-0963">Cytoplasm</keyword>
<feature type="region of interest" description="Disordered" evidence="5">
    <location>
        <begin position="96"/>
        <end position="132"/>
    </location>
</feature>
<dbReference type="GO" id="GO:0005737">
    <property type="term" value="C:cytoplasm"/>
    <property type="evidence" value="ECO:0007669"/>
    <property type="project" value="UniProtKB-SubCell"/>
</dbReference>
<evidence type="ECO:0000256" key="5">
    <source>
        <dbReference type="SAM" id="MobiDB-lite"/>
    </source>
</evidence>
<feature type="region of interest" description="Disordered" evidence="5">
    <location>
        <begin position="1763"/>
        <end position="1787"/>
    </location>
</feature>
<feature type="region of interest" description="Disordered" evidence="5">
    <location>
        <begin position="1887"/>
        <end position="1907"/>
    </location>
</feature>
<dbReference type="PROSITE" id="PS50003">
    <property type="entry name" value="PH_DOMAIN"/>
    <property type="match status" value="1"/>
</dbReference>
<name>W4VR39_9DIPT</name>
<dbReference type="GO" id="GO:0016020">
    <property type="term" value="C:membrane"/>
    <property type="evidence" value="ECO:0007669"/>
    <property type="project" value="UniProtKB-ARBA"/>
</dbReference>
<protein>
    <submittedName>
        <fullName evidence="7">Putative pleckstrin similarity domain protein</fullName>
    </submittedName>
</protein>
<feature type="coiled-coil region" evidence="4">
    <location>
        <begin position="1369"/>
        <end position="1403"/>
    </location>
</feature>
<feature type="compositionally biased region" description="Low complexity" evidence="5">
    <location>
        <begin position="648"/>
        <end position="670"/>
    </location>
</feature>
<feature type="region of interest" description="Disordered" evidence="5">
    <location>
        <begin position="906"/>
        <end position="950"/>
    </location>
</feature>
<dbReference type="InterPro" id="IPR057971">
    <property type="entry name" value="PKHA4-7_TBCA"/>
</dbReference>
<feature type="compositionally biased region" description="Low complexity" evidence="5">
    <location>
        <begin position="493"/>
        <end position="508"/>
    </location>
</feature>
<reference evidence="7" key="1">
    <citation type="journal article" date="2014" name="Insect Biochem. Mol. Biol.">
        <title>An insight into the sialome of the frog biting fly, Corethrella appendiculata.</title>
        <authorList>
            <person name="Ribeiro J.M.C."/>
            <person name="Chagas A.C."/>
            <person name="Pham V.M."/>
            <person name="Lounibos L.P."/>
            <person name="Calvo E."/>
        </authorList>
    </citation>
    <scope>NUCLEOTIDE SEQUENCE</scope>
    <source>
        <tissue evidence="7">Salivary glands</tissue>
    </source>
</reference>
<feature type="compositionally biased region" description="Low complexity" evidence="5">
    <location>
        <begin position="114"/>
        <end position="124"/>
    </location>
</feature>
<dbReference type="PANTHER" id="PTHR12752:SF9">
    <property type="entry name" value="KRAMER, ISOFORM I"/>
    <property type="match status" value="1"/>
</dbReference>
<dbReference type="SMART" id="SM00233">
    <property type="entry name" value="PH"/>
    <property type="match status" value="1"/>
</dbReference>
<dbReference type="CDD" id="cd13248">
    <property type="entry name" value="PH_PEPP1_2_3"/>
    <property type="match status" value="1"/>
</dbReference>
<keyword evidence="4" id="KW-0175">Coiled coil</keyword>
<evidence type="ECO:0000313" key="7">
    <source>
        <dbReference type="EMBL" id="JAB54994.1"/>
    </source>
</evidence>
<sequence length="1938" mass="222720">PPLFTTATMESKKLQQLQQANSHLAPIPQTKAYYSTLDDYRTSRSPVFQNHPQYQTLNSSYDHQLMQQQPPHVQQPYINNGGNYIQQDHYHGEKVYQSSAERNAERERLYQGSQTQQTTQQQQQRTMYSTHVHQQQNRLQAQYQQLQKEKMQIQIKTQNEALALQQQTFALRQQINPPPVPQPHFHMQQPQLQNAAQRSIPPSSLNLTNQFQPANGPLKLINPNDIIQQQQYQAQYGSTNYHQHMQTNPLIQQQQQQLYQSNFQHNQMIQKQMQAQITLPQQVIIQKNLPGQVVNQACQTQIAGVKKTPTDPSSPSHEQLERRKSGPVHTLKSPVTKRSPNAPITFSGWLYKQGSEGLKVWRKRWFVLSEYCLFYYKSQEEEKLLGSILLPSYRISACFPEDKIYRKYAFKCEHTNMRTYWFAAETAESMTQWVRLLTLATMMQGSSGESDQSQPSSASLIASGENSDSGIHTFQSQQSGKLNISQGPVTPLSDNINITNNNSSNISSVGVHRSNKQPLYENAPPKPRRVLDGEYSSPSPENSMEHQHQQMGQQSIHKDPKQFDPIYDSQKSRQTVKSPDSTLAQRLQQIRMENNRSPNTPRQQAVRSPYHEHTTNVQSNVYSPNQRDNKTEYGGQNIYGERDRLYMQQQQQQQHQPLPQNHPQMAQPQQYSQYQRNMPAFNATLNSERRTPDTYGPPQKRNFSDYEDIYNLAQQAAQNQTEVGSYRRPMSPTKYNNPPHGPNIQMRYTPNHLEPTASQHVQMRARPAQSMVPRPHSADFLEYEARNTTTSRIKAEPLRAPRPKSSLDINRAPDNYYYSEAHYAEKMRQSASSYLQKPNTMPSSNSSGRMNMVYKQQDEINSNVILRELEIKRANRLALNNDGNAIMPDNSSMPRVHRGYNTTTLGSQHLKQQQSHLSTQSLQDQFSRSASARLPRKEDEANNMRDGERKREESYEAFLLEWKQRMLQSPLTRKISTNHQLTVTPTGTMNLKSALSPHQQVQQQQVQSPMNYSIQRSRSETNANIGYNSYSSDDEASISVRNVKNIINVHLTVKPDPSDHNYNNQYNNNNNSNDLGNYIKPDIKFDTTLDLYSQAQVDRQRTKQLHYENQNGAIMSPQPQQQQLALMRNSSNPKDIYSYPQKDRENSIAYRNLNMSAGDLLNHTHEELVLLLIQLRRENTTVARSIEKCCTDIHNIQNRIRTSEGSIKTENMSRLEVLKQQLTELEKQYEKSKPLVNLVDNMVKLGSLYRGAPGKKFSNESVTLDRLEFNQRVQERRLLQEEQKQWDRLSPTNVDLHSKVQQLYQLDQLLQEESGTLQNLQRDKEDLERALGGLRVQIQNGTNSPMAVEAARRQQHILERELSRVHLLLAENSKKLEQTVASNTRLEQELLVLRQKLQASRDARKLSESQSGQESLQYGSSATAVLETELRRVQLLVGDMQRQREQLSQAVRQLTDNSNCLYSQSNKNGSSHIKKRTHLTTWIETDLDSMVSHDVGKIENTESDQNVTTPNLNTESERLNKNNLFIRYPSEDPLDTSGMDSDDLLESSVFGNLCNQDKQEIKTVRIVKRESERRQRDREKYDRNSGILNSQNLDQVLEEENFDDYSNSHNRSKSLPRGYETHELYKHAIERDNNKIIDISTLPSSNNYSDYYNAASKNHYPVSMIDRKADFYSDYGGSNSDIKSKSSSLSIFNGSQNNYPVTDQTAPTSNDILVGLKNKTESIQSLTKTIGELSPVFQSEAAKQIITEMATGIDNVADKLAQQNKQKRAVPKEKRRHHTAPHPHLSASSMQIIQQENDIDKNNINWRARDDLDMEVALRPRINAPDVVRSALGPREKISENTIDKLLAAPSKIVIPERYVPEQPPELSPEEKQRRQEKVEAIKKMLSETAGNDSTTHHSTQLSEEKKQREHLLQLNQMLAQQVMQMSKIVAGNPSHQK</sequence>
<dbReference type="Pfam" id="PF25541">
    <property type="entry name" value="TBCA_PH"/>
    <property type="match status" value="1"/>
</dbReference>
<dbReference type="InterPro" id="IPR001849">
    <property type="entry name" value="PH_domain"/>
</dbReference>
<feature type="region of interest" description="Disordered" evidence="5">
    <location>
        <begin position="304"/>
        <end position="337"/>
    </location>
</feature>
<feature type="compositionally biased region" description="Polar residues" evidence="5">
    <location>
        <begin position="572"/>
        <end position="606"/>
    </location>
</feature>
<dbReference type="EMBL" id="GANO01004877">
    <property type="protein sequence ID" value="JAB54994.1"/>
    <property type="molecule type" value="mRNA"/>
</dbReference>
<feature type="non-terminal residue" evidence="7">
    <location>
        <position position="1"/>
    </location>
</feature>
<dbReference type="Pfam" id="PF00169">
    <property type="entry name" value="PH"/>
    <property type="match status" value="1"/>
</dbReference>
<dbReference type="PANTHER" id="PTHR12752">
    <property type="entry name" value="PHOSPHOINOSITOL 3-PHOSPHATE-BINDING PROTEIN"/>
    <property type="match status" value="1"/>
</dbReference>